<accession>A0A067RBX9</accession>
<dbReference type="InParanoid" id="A0A067RBX9"/>
<gene>
    <name evidence="1" type="ORF">L798_04199</name>
</gene>
<dbReference type="EMBL" id="KK852564">
    <property type="protein sequence ID" value="KDR21257.1"/>
    <property type="molecule type" value="Genomic_DNA"/>
</dbReference>
<keyword evidence="2" id="KW-1185">Reference proteome</keyword>
<protein>
    <submittedName>
        <fullName evidence="1">Uncharacterized protein</fullName>
    </submittedName>
</protein>
<sequence>MEMPTWTTTESKAVNHFKHENSGLRVVYQPCCGRPRSVTAEVFEKKTDAVQRKPKERVWGNRIGAWHTEDRAVSVSTTETLSSIPESLISGLLPRMTHVDVSSQLLRWHASEDDDFLFSVAAGDEN</sequence>
<name>A0A067RBX9_ZOONE</name>
<reference evidence="1 2" key="1">
    <citation type="journal article" date="2014" name="Nat. Commun.">
        <title>Molecular traces of alternative social organization in a termite genome.</title>
        <authorList>
            <person name="Terrapon N."/>
            <person name="Li C."/>
            <person name="Robertson H.M."/>
            <person name="Ji L."/>
            <person name="Meng X."/>
            <person name="Booth W."/>
            <person name="Chen Z."/>
            <person name="Childers C.P."/>
            <person name="Glastad K.M."/>
            <person name="Gokhale K."/>
            <person name="Gowin J."/>
            <person name="Gronenberg W."/>
            <person name="Hermansen R.A."/>
            <person name="Hu H."/>
            <person name="Hunt B.G."/>
            <person name="Huylmans A.K."/>
            <person name="Khalil S.M."/>
            <person name="Mitchell R.D."/>
            <person name="Munoz-Torres M.C."/>
            <person name="Mustard J.A."/>
            <person name="Pan H."/>
            <person name="Reese J.T."/>
            <person name="Scharf M.E."/>
            <person name="Sun F."/>
            <person name="Vogel H."/>
            <person name="Xiao J."/>
            <person name="Yang W."/>
            <person name="Yang Z."/>
            <person name="Yang Z."/>
            <person name="Zhou J."/>
            <person name="Zhu J."/>
            <person name="Brent C.S."/>
            <person name="Elsik C.G."/>
            <person name="Goodisman M.A."/>
            <person name="Liberles D.A."/>
            <person name="Roe R.M."/>
            <person name="Vargo E.L."/>
            <person name="Vilcinskas A."/>
            <person name="Wang J."/>
            <person name="Bornberg-Bauer E."/>
            <person name="Korb J."/>
            <person name="Zhang G."/>
            <person name="Liebig J."/>
        </authorList>
    </citation>
    <scope>NUCLEOTIDE SEQUENCE [LARGE SCALE GENOMIC DNA]</scope>
    <source>
        <tissue evidence="1">Whole organism</tissue>
    </source>
</reference>
<organism evidence="1 2">
    <name type="scientific">Zootermopsis nevadensis</name>
    <name type="common">Dampwood termite</name>
    <dbReference type="NCBI Taxonomy" id="136037"/>
    <lineage>
        <taxon>Eukaryota</taxon>
        <taxon>Metazoa</taxon>
        <taxon>Ecdysozoa</taxon>
        <taxon>Arthropoda</taxon>
        <taxon>Hexapoda</taxon>
        <taxon>Insecta</taxon>
        <taxon>Pterygota</taxon>
        <taxon>Neoptera</taxon>
        <taxon>Polyneoptera</taxon>
        <taxon>Dictyoptera</taxon>
        <taxon>Blattodea</taxon>
        <taxon>Blattoidea</taxon>
        <taxon>Termitoidae</taxon>
        <taxon>Termopsidae</taxon>
        <taxon>Zootermopsis</taxon>
    </lineage>
</organism>
<dbReference type="AlphaFoldDB" id="A0A067RBX9"/>
<proteinExistence type="predicted"/>
<dbReference type="Proteomes" id="UP000027135">
    <property type="component" value="Unassembled WGS sequence"/>
</dbReference>
<evidence type="ECO:0000313" key="1">
    <source>
        <dbReference type="EMBL" id="KDR21257.1"/>
    </source>
</evidence>
<evidence type="ECO:0000313" key="2">
    <source>
        <dbReference type="Proteomes" id="UP000027135"/>
    </source>
</evidence>